<dbReference type="Gene3D" id="3.90.1640.10">
    <property type="entry name" value="inorganic pyrophosphatase (n-terminal core)"/>
    <property type="match status" value="1"/>
</dbReference>
<dbReference type="GO" id="GO:0004427">
    <property type="term" value="F:inorganic diphosphate phosphatase activity"/>
    <property type="evidence" value="ECO:0007669"/>
    <property type="project" value="UniProtKB-EC"/>
</dbReference>
<dbReference type="PANTHER" id="PTHR12112:SF22">
    <property type="entry name" value="MANGANESE-DEPENDENT INORGANIC PYROPHOSPHATASE-RELATED"/>
    <property type="match status" value="1"/>
</dbReference>
<dbReference type="AlphaFoldDB" id="A0A644VYG6"/>
<dbReference type="EMBL" id="VSSQ01000506">
    <property type="protein sequence ID" value="MPL96356.1"/>
    <property type="molecule type" value="Genomic_DNA"/>
</dbReference>
<dbReference type="Pfam" id="PF02833">
    <property type="entry name" value="DHHA2"/>
    <property type="match status" value="1"/>
</dbReference>
<dbReference type="InterPro" id="IPR038763">
    <property type="entry name" value="DHH_sf"/>
</dbReference>
<dbReference type="EC" id="3.6.1.1" evidence="2"/>
<evidence type="ECO:0000256" key="2">
    <source>
        <dbReference type="ARBA" id="ARBA00012146"/>
    </source>
</evidence>
<dbReference type="FunFam" id="3.90.1640.10:FF:000001">
    <property type="entry name" value="Probable manganese-dependent inorganic pyrophosphatase"/>
    <property type="match status" value="1"/>
</dbReference>
<dbReference type="SMART" id="SM01131">
    <property type="entry name" value="DHHA2"/>
    <property type="match status" value="1"/>
</dbReference>
<evidence type="ECO:0000259" key="8">
    <source>
        <dbReference type="SMART" id="SM01131"/>
    </source>
</evidence>
<evidence type="ECO:0000256" key="1">
    <source>
        <dbReference type="ARBA" id="ARBA00001936"/>
    </source>
</evidence>
<dbReference type="Gene3D" id="3.10.310.20">
    <property type="entry name" value="DHHA2 domain"/>
    <property type="match status" value="1"/>
</dbReference>
<sequence length="343" mass="36485">MTPISASLVQKCGHCLMAAMLTAALFAGQALAAQSPEPILVFGHKNPDTDSIVGAIAAAHLLTAQGKPATAMAQGQPNPETQFVLKKFNMAMPAQLGPVAGKPVGIVDFNDAAQGPDDLNDATLVFMADHHKLGGLKTSAPLEAWLLPLGSSNTALYEMMMFYNVAIPKDLAGAMLCAILSDTLMYQSVTTTSRDKTAGAALAKIAQIKDQKALAYDLFKAKSAIEGVSARDLVLRDYKKFEMSGMAVGVGQIEVLSLSMLDGKKEGLLEAMRQIKKESNLHCILLMLTDISKQGTEMLAVSDDPSLPSTAFSSTFKDSSAWLPGVMSRKKQVIPPMEKALKK</sequence>
<dbReference type="GO" id="GO:0046872">
    <property type="term" value="F:metal ion binding"/>
    <property type="evidence" value="ECO:0007669"/>
    <property type="project" value="UniProtKB-KW"/>
</dbReference>
<evidence type="ECO:0000256" key="3">
    <source>
        <dbReference type="ARBA" id="ARBA00022723"/>
    </source>
</evidence>
<dbReference type="InterPro" id="IPR038222">
    <property type="entry name" value="DHHA2_dom_sf"/>
</dbReference>
<keyword evidence="5" id="KW-0464">Manganese</keyword>
<evidence type="ECO:0000313" key="9">
    <source>
        <dbReference type="EMBL" id="MPL96356.1"/>
    </source>
</evidence>
<evidence type="ECO:0000256" key="4">
    <source>
        <dbReference type="ARBA" id="ARBA00022801"/>
    </source>
</evidence>
<comment type="caution">
    <text evidence="9">The sequence shown here is derived from an EMBL/GenBank/DDBJ whole genome shotgun (WGS) entry which is preliminary data.</text>
</comment>
<evidence type="ECO:0000256" key="6">
    <source>
        <dbReference type="ARBA" id="ARBA00032535"/>
    </source>
</evidence>
<accession>A0A644VYG6</accession>
<dbReference type="GO" id="GO:0005737">
    <property type="term" value="C:cytoplasm"/>
    <property type="evidence" value="ECO:0007669"/>
    <property type="project" value="InterPro"/>
</dbReference>
<comment type="cofactor">
    <cofactor evidence="1">
        <name>Mn(2+)</name>
        <dbReference type="ChEBI" id="CHEBI:29035"/>
    </cofactor>
</comment>
<name>A0A644VYG6_9ZZZZ</name>
<evidence type="ECO:0000256" key="5">
    <source>
        <dbReference type="ARBA" id="ARBA00023211"/>
    </source>
</evidence>
<keyword evidence="3" id="KW-0479">Metal-binding</keyword>
<comment type="catalytic activity">
    <reaction evidence="7">
        <text>diphosphate + H2O = 2 phosphate + H(+)</text>
        <dbReference type="Rhea" id="RHEA:24576"/>
        <dbReference type="ChEBI" id="CHEBI:15377"/>
        <dbReference type="ChEBI" id="CHEBI:15378"/>
        <dbReference type="ChEBI" id="CHEBI:33019"/>
        <dbReference type="ChEBI" id="CHEBI:43474"/>
        <dbReference type="EC" id="3.6.1.1"/>
    </reaction>
</comment>
<gene>
    <name evidence="9" type="primary">ppaC_5</name>
    <name evidence="9" type="ORF">SDC9_42534</name>
</gene>
<dbReference type="SUPFAM" id="SSF64182">
    <property type="entry name" value="DHH phosphoesterases"/>
    <property type="match status" value="1"/>
</dbReference>
<dbReference type="Pfam" id="PF01368">
    <property type="entry name" value="DHH"/>
    <property type="match status" value="1"/>
</dbReference>
<dbReference type="InterPro" id="IPR004097">
    <property type="entry name" value="DHHA2"/>
</dbReference>
<keyword evidence="4 9" id="KW-0378">Hydrolase</keyword>
<organism evidence="9">
    <name type="scientific">bioreactor metagenome</name>
    <dbReference type="NCBI Taxonomy" id="1076179"/>
    <lineage>
        <taxon>unclassified sequences</taxon>
        <taxon>metagenomes</taxon>
        <taxon>ecological metagenomes</taxon>
    </lineage>
</organism>
<dbReference type="NCBIfam" id="NF003877">
    <property type="entry name" value="PRK05427.1"/>
    <property type="match status" value="1"/>
</dbReference>
<dbReference type="PANTHER" id="PTHR12112">
    <property type="entry name" value="BNIP - RELATED"/>
    <property type="match status" value="1"/>
</dbReference>
<dbReference type="InterPro" id="IPR001667">
    <property type="entry name" value="DDH_dom"/>
</dbReference>
<protein>
    <recommendedName>
        <fullName evidence="2">inorganic diphosphatase</fullName>
        <ecNumber evidence="2">3.6.1.1</ecNumber>
    </recommendedName>
    <alternativeName>
        <fullName evidence="6">Pyrophosphate phospho-hydrolase</fullName>
    </alternativeName>
</protein>
<proteinExistence type="predicted"/>
<feature type="domain" description="DHHA2" evidence="8">
    <location>
        <begin position="215"/>
        <end position="341"/>
    </location>
</feature>
<reference evidence="9" key="1">
    <citation type="submission" date="2019-08" db="EMBL/GenBank/DDBJ databases">
        <authorList>
            <person name="Kucharzyk K."/>
            <person name="Murdoch R.W."/>
            <person name="Higgins S."/>
            <person name="Loffler F."/>
        </authorList>
    </citation>
    <scope>NUCLEOTIDE SEQUENCE</scope>
</reference>
<evidence type="ECO:0000256" key="7">
    <source>
        <dbReference type="ARBA" id="ARBA00047820"/>
    </source>
</evidence>